<dbReference type="Proteomes" id="UP000005974">
    <property type="component" value="Unassembled WGS sequence"/>
</dbReference>
<dbReference type="PATRIC" id="fig|997876.3.peg.4808"/>
<comment type="caution">
    <text evidence="1">The sequence shown here is derived from an EMBL/GenBank/DDBJ whole genome shotgun (WGS) entry which is preliminary data.</text>
</comment>
<dbReference type="Gene3D" id="1.10.1740.10">
    <property type="match status" value="1"/>
</dbReference>
<dbReference type="GO" id="GO:0006352">
    <property type="term" value="P:DNA-templated transcription initiation"/>
    <property type="evidence" value="ECO:0007669"/>
    <property type="project" value="InterPro"/>
</dbReference>
<sequence length="63" mass="7806">MDDLLKLETETFNKLYTDYRLRFIRFAQTYIPDISIAEDIVMDTLAYYWEHRRDIKNDENILR</sequence>
<organism evidence="1 2">
    <name type="scientific">Phocaeicola dorei CL02T12C06</name>
    <dbReference type="NCBI Taxonomy" id="997876"/>
    <lineage>
        <taxon>Bacteria</taxon>
        <taxon>Pseudomonadati</taxon>
        <taxon>Bacteroidota</taxon>
        <taxon>Bacteroidia</taxon>
        <taxon>Bacteroidales</taxon>
        <taxon>Bacteroidaceae</taxon>
        <taxon>Phocaeicola</taxon>
    </lineage>
</organism>
<dbReference type="InterPro" id="IPR013325">
    <property type="entry name" value="RNA_pol_sigma_r2"/>
</dbReference>
<proteinExistence type="predicted"/>
<gene>
    <name evidence="1" type="ORF">HMPREF1064_04581</name>
</gene>
<dbReference type="EMBL" id="AGXJ01000091">
    <property type="protein sequence ID" value="EIY26690.1"/>
    <property type="molecule type" value="Genomic_DNA"/>
</dbReference>
<dbReference type="RefSeq" id="WP_007850938.1">
    <property type="nucleotide sequence ID" value="NZ_JH724139.1"/>
</dbReference>
<name>I8VJX1_9BACT</name>
<protein>
    <recommendedName>
        <fullName evidence="3">RNA polymerase sigma-70 region 2 domain-containing protein</fullName>
    </recommendedName>
</protein>
<keyword evidence="2" id="KW-1185">Reference proteome</keyword>
<evidence type="ECO:0000313" key="2">
    <source>
        <dbReference type="Proteomes" id="UP000005974"/>
    </source>
</evidence>
<dbReference type="GO" id="GO:0003700">
    <property type="term" value="F:DNA-binding transcription factor activity"/>
    <property type="evidence" value="ECO:0007669"/>
    <property type="project" value="InterPro"/>
</dbReference>
<dbReference type="SUPFAM" id="SSF88946">
    <property type="entry name" value="Sigma2 domain of RNA polymerase sigma factors"/>
    <property type="match status" value="1"/>
</dbReference>
<evidence type="ECO:0008006" key="3">
    <source>
        <dbReference type="Google" id="ProtNLM"/>
    </source>
</evidence>
<evidence type="ECO:0000313" key="1">
    <source>
        <dbReference type="EMBL" id="EIY26690.1"/>
    </source>
</evidence>
<dbReference type="HOGENOM" id="CLU_2876342_0_0_10"/>
<reference evidence="1 2" key="1">
    <citation type="submission" date="2012-02" db="EMBL/GenBank/DDBJ databases">
        <title>The Genome Sequence of Bacteroides dorei CL02T12C06.</title>
        <authorList>
            <consortium name="The Broad Institute Genome Sequencing Platform"/>
            <person name="Earl A."/>
            <person name="Ward D."/>
            <person name="Feldgarden M."/>
            <person name="Gevers D."/>
            <person name="Zitomersky N.L."/>
            <person name="Coyne M.J."/>
            <person name="Comstock L.E."/>
            <person name="Young S.K."/>
            <person name="Zeng Q."/>
            <person name="Gargeya S."/>
            <person name="Fitzgerald M."/>
            <person name="Haas B."/>
            <person name="Abouelleil A."/>
            <person name="Alvarado L."/>
            <person name="Arachchi H.M."/>
            <person name="Berlin A."/>
            <person name="Chapman S.B."/>
            <person name="Gearin G."/>
            <person name="Goldberg J."/>
            <person name="Griggs A."/>
            <person name="Gujja S."/>
            <person name="Hansen M."/>
            <person name="Heiman D."/>
            <person name="Howarth C."/>
            <person name="Larimer J."/>
            <person name="Lui A."/>
            <person name="MacDonald P.J.P."/>
            <person name="McCowen C."/>
            <person name="Montmayeur A."/>
            <person name="Murphy C."/>
            <person name="Neiman D."/>
            <person name="Pearson M."/>
            <person name="Priest M."/>
            <person name="Roberts A."/>
            <person name="Saif S."/>
            <person name="Shea T."/>
            <person name="Sisk P."/>
            <person name="Stolte C."/>
            <person name="Sykes S."/>
            <person name="Wortman J."/>
            <person name="Nusbaum C."/>
            <person name="Birren B."/>
        </authorList>
    </citation>
    <scope>NUCLEOTIDE SEQUENCE [LARGE SCALE GENOMIC DNA]</scope>
    <source>
        <strain evidence="1 2">CL02T12C06</strain>
    </source>
</reference>
<accession>I8VJX1</accession>
<dbReference type="AlphaFoldDB" id="I8VJX1"/>